<gene>
    <name evidence="2" type="ORF">PDENDC454_03185</name>
</gene>
<keyword evidence="3" id="KW-1185">Reference proteome</keyword>
<reference evidence="2 3" key="1">
    <citation type="journal article" date="2012" name="J. Bacteriol.">
        <title>Genome Sequence of the Pattern-Forming Social Bacterium Paenibacillus dendritiformis C454 Chiral Morphotype.</title>
        <authorList>
            <person name="Sirota-Madi A."/>
            <person name="Olender T."/>
            <person name="Helman Y."/>
            <person name="Brainis I."/>
            <person name="Finkelshtein A."/>
            <person name="Roth D."/>
            <person name="Hagai E."/>
            <person name="Leshkowitz D."/>
            <person name="Brodsky L."/>
            <person name="Galatenko V."/>
            <person name="Nikolaev V."/>
            <person name="Gutnick D.L."/>
            <person name="Lancet D."/>
            <person name="Ben-Jacob E."/>
        </authorList>
    </citation>
    <scope>NUCLEOTIDE SEQUENCE [LARGE SCALE GENOMIC DNA]</scope>
    <source>
        <strain evidence="2 3">C454</strain>
    </source>
</reference>
<sequence length="279" mass="30083">MSGTLGRPRPRQQAKLLWIHGWGLSAEVWRPLAEALPMFAHRYVSFGACETADDLREAVRAPLRQEPDGPWHVVGWSLGGMLAIELLAGLAAGSGQWAGLPRIESALLVGTTLRFAAETGEAGWPPRVLARMRRRLAQAPEETLLAFLGQLDAGPASPGEPSLAEKLWRQLAAAPGFTPAGLDAGLAYLEAADLAPQWARIAALPAAERPRLLWLHGANDRVCPRAAMERARASFGSGLRTAVIPDAGHAPFLSHPEAWREEVNAWYEAITHDGWGSGE</sequence>
<dbReference type="SUPFAM" id="SSF53474">
    <property type="entry name" value="alpha/beta-Hydrolases"/>
    <property type="match status" value="1"/>
</dbReference>
<evidence type="ECO:0000313" key="2">
    <source>
        <dbReference type="EMBL" id="EHQ63895.1"/>
    </source>
</evidence>
<dbReference type="PANTHER" id="PTHR43433">
    <property type="entry name" value="HYDROLASE, ALPHA/BETA FOLD FAMILY PROTEIN"/>
    <property type="match status" value="1"/>
</dbReference>
<dbReference type="OrthoDB" id="9773293at2"/>
<feature type="domain" description="AB hydrolase-1" evidence="1">
    <location>
        <begin position="16"/>
        <end position="259"/>
    </location>
</feature>
<evidence type="ECO:0000259" key="1">
    <source>
        <dbReference type="Pfam" id="PF12697"/>
    </source>
</evidence>
<dbReference type="InterPro" id="IPR050471">
    <property type="entry name" value="AB_hydrolase"/>
</dbReference>
<evidence type="ECO:0000313" key="3">
    <source>
        <dbReference type="Proteomes" id="UP000003900"/>
    </source>
</evidence>
<dbReference type="EMBL" id="AHKH01000005">
    <property type="protein sequence ID" value="EHQ63895.1"/>
    <property type="molecule type" value="Genomic_DNA"/>
</dbReference>
<dbReference type="Proteomes" id="UP000003900">
    <property type="component" value="Unassembled WGS sequence"/>
</dbReference>
<proteinExistence type="predicted"/>
<protein>
    <submittedName>
        <fullName evidence="2">Pimeloyl-CoA synthesis protein</fullName>
    </submittedName>
</protein>
<dbReference type="PANTHER" id="PTHR43433:SF5">
    <property type="entry name" value="AB HYDROLASE-1 DOMAIN-CONTAINING PROTEIN"/>
    <property type="match status" value="1"/>
</dbReference>
<dbReference type="STRING" id="1131935.PDENDC454_03185"/>
<dbReference type="AlphaFoldDB" id="H3SAV2"/>
<accession>H3SAV2</accession>
<dbReference type="Gene3D" id="3.40.50.1820">
    <property type="entry name" value="alpha/beta hydrolase"/>
    <property type="match status" value="1"/>
</dbReference>
<name>H3SAV2_9BACL</name>
<comment type="caution">
    <text evidence="2">The sequence shown here is derived from an EMBL/GenBank/DDBJ whole genome shotgun (WGS) entry which is preliminary data.</text>
</comment>
<dbReference type="RefSeq" id="WP_006675143.1">
    <property type="nucleotide sequence ID" value="NZ_AHKH01000005.1"/>
</dbReference>
<organism evidence="2 3">
    <name type="scientific">Paenibacillus dendritiformis C454</name>
    <dbReference type="NCBI Taxonomy" id="1131935"/>
    <lineage>
        <taxon>Bacteria</taxon>
        <taxon>Bacillati</taxon>
        <taxon>Bacillota</taxon>
        <taxon>Bacilli</taxon>
        <taxon>Bacillales</taxon>
        <taxon>Paenibacillaceae</taxon>
        <taxon>Paenibacillus</taxon>
    </lineage>
</organism>
<dbReference type="InterPro" id="IPR000073">
    <property type="entry name" value="AB_hydrolase_1"/>
</dbReference>
<dbReference type="InterPro" id="IPR029058">
    <property type="entry name" value="AB_hydrolase_fold"/>
</dbReference>
<dbReference type="Pfam" id="PF12697">
    <property type="entry name" value="Abhydrolase_6"/>
    <property type="match status" value="1"/>
</dbReference>
<dbReference type="PATRIC" id="fig|1131935.3.peg.647"/>